<dbReference type="PANTHER" id="PTHR47457:SF1">
    <property type="entry name" value="BTB DOMAIN-CONTAINING PROTEIN-RELATED"/>
    <property type="match status" value="1"/>
</dbReference>
<gene>
    <name evidence="1" type="primary">HECTD1_8</name>
    <name evidence="2" type="synonym">HECTD1_0</name>
    <name evidence="1" type="ORF">CM83_2938</name>
    <name evidence="2" type="ORF">g.30998</name>
</gene>
<reference evidence="2" key="3">
    <citation type="journal article" date="2016" name="Gigascience">
        <title>De novo construction of an expanded transcriptome assembly for the western tarnished plant bug, Lygus hesperus.</title>
        <authorList>
            <person name="Tassone E.E."/>
            <person name="Geib S.M."/>
            <person name="Hall B."/>
            <person name="Fabrick J.A."/>
            <person name="Brent C.S."/>
            <person name="Hull J.J."/>
        </authorList>
    </citation>
    <scope>NUCLEOTIDE SEQUENCE</scope>
</reference>
<name>A0A0A9Y1K8_LYGHE</name>
<proteinExistence type="predicted"/>
<organism evidence="1">
    <name type="scientific">Lygus hesperus</name>
    <name type="common">Western plant bug</name>
    <dbReference type="NCBI Taxonomy" id="30085"/>
    <lineage>
        <taxon>Eukaryota</taxon>
        <taxon>Metazoa</taxon>
        <taxon>Ecdysozoa</taxon>
        <taxon>Arthropoda</taxon>
        <taxon>Hexapoda</taxon>
        <taxon>Insecta</taxon>
        <taxon>Pterygota</taxon>
        <taxon>Neoptera</taxon>
        <taxon>Paraneoptera</taxon>
        <taxon>Hemiptera</taxon>
        <taxon>Heteroptera</taxon>
        <taxon>Panheteroptera</taxon>
        <taxon>Cimicomorpha</taxon>
        <taxon>Miridae</taxon>
        <taxon>Mirini</taxon>
        <taxon>Lygus</taxon>
    </lineage>
</organism>
<dbReference type="UniPathway" id="UPA00143"/>
<protein>
    <submittedName>
        <fullName evidence="1">E3 ubiquitin-protein ligase HECTD1</fullName>
    </submittedName>
</protein>
<dbReference type="EMBL" id="GDHC01001944">
    <property type="protein sequence ID" value="JAQ16685.1"/>
    <property type="molecule type" value="Transcribed_RNA"/>
</dbReference>
<evidence type="ECO:0000313" key="1">
    <source>
        <dbReference type="EMBL" id="JAG25521.1"/>
    </source>
</evidence>
<dbReference type="EMBL" id="GBHO01018083">
    <property type="protein sequence ID" value="JAG25521.1"/>
    <property type="molecule type" value="Transcribed_RNA"/>
</dbReference>
<reference evidence="1" key="1">
    <citation type="journal article" date="2014" name="PLoS ONE">
        <title>Transcriptome-Based Identification of ABC Transporters in the Western Tarnished Plant Bug Lygus hesperus.</title>
        <authorList>
            <person name="Hull J.J."/>
            <person name="Chaney K."/>
            <person name="Geib S.M."/>
            <person name="Fabrick J.A."/>
            <person name="Brent C.S."/>
            <person name="Walsh D."/>
            <person name="Lavine L.C."/>
        </authorList>
    </citation>
    <scope>NUCLEOTIDE SEQUENCE</scope>
</reference>
<dbReference type="PANTHER" id="PTHR47457">
    <property type="entry name" value="OS05G0345500 PROTEIN"/>
    <property type="match status" value="1"/>
</dbReference>
<dbReference type="AlphaFoldDB" id="A0A0A9Y1K8"/>
<evidence type="ECO:0000313" key="2">
    <source>
        <dbReference type="EMBL" id="JAQ16685.1"/>
    </source>
</evidence>
<accession>A0A0A9Y1K8</accession>
<reference evidence="1" key="2">
    <citation type="submission" date="2014-07" db="EMBL/GenBank/DDBJ databases">
        <authorList>
            <person name="Hull J."/>
        </authorList>
    </citation>
    <scope>NUCLEOTIDE SEQUENCE</scope>
</reference>
<sequence length="186" mass="21282">MHAHRRSWCNPATNGTVLITSTPVVKYPPSLPVTAILANNPTRCILDQCSEPQFTVDLRSFHVYPTHYSLRHYSTHDSEALRNWKLQGSNDARVWVTLSAHYFDTSLHQAGQCFTWQIASPVDINTLQTAAEVPKEQCYGMEDCEIDRIHTSDVQKLAQYAYRYFRVVMVNPNSSDHWFLACSGFE</sequence>
<dbReference type="GO" id="GO:0016567">
    <property type="term" value="P:protein ubiquitination"/>
    <property type="evidence" value="ECO:0007669"/>
    <property type="project" value="UniProtKB-UniPathway"/>
</dbReference>